<keyword evidence="2" id="KW-1185">Reference proteome</keyword>
<proteinExistence type="predicted"/>
<dbReference type="AlphaFoldDB" id="A0A5D0HUR8"/>
<sequence>MTTNNINKKPSFHAFYVQGEKEETTWTKVGVAWNHKDEKGFNLVLDVLPINFDGEIVLREPKD</sequence>
<gene>
    <name evidence="1" type="ORF">FUA24_16550</name>
</gene>
<name>A0A5D0HUR8_9FLAO</name>
<accession>A0A5D0HUR8</accession>
<reference evidence="1 2" key="1">
    <citation type="submission" date="2019-08" db="EMBL/GenBank/DDBJ databases">
        <title>Seonamhaeicola sediminis sp. nov., isolated from marine sediment.</title>
        <authorList>
            <person name="Cao W.R."/>
        </authorList>
    </citation>
    <scope>NUCLEOTIDE SEQUENCE [LARGE SCALE GENOMIC DNA]</scope>
    <source>
        <strain evidence="1 2">B011</strain>
    </source>
</reference>
<evidence type="ECO:0000313" key="2">
    <source>
        <dbReference type="Proteomes" id="UP000323930"/>
    </source>
</evidence>
<protein>
    <submittedName>
        <fullName evidence="1">Uncharacterized protein</fullName>
    </submittedName>
</protein>
<organism evidence="1 2">
    <name type="scientific">Seonamhaeicola marinus</name>
    <dbReference type="NCBI Taxonomy" id="1912246"/>
    <lineage>
        <taxon>Bacteria</taxon>
        <taxon>Pseudomonadati</taxon>
        <taxon>Bacteroidota</taxon>
        <taxon>Flavobacteriia</taxon>
        <taxon>Flavobacteriales</taxon>
        <taxon>Flavobacteriaceae</taxon>
    </lineage>
</organism>
<evidence type="ECO:0000313" key="1">
    <source>
        <dbReference type="EMBL" id="TYA75066.1"/>
    </source>
</evidence>
<comment type="caution">
    <text evidence="1">The sequence shown here is derived from an EMBL/GenBank/DDBJ whole genome shotgun (WGS) entry which is preliminary data.</text>
</comment>
<dbReference type="Proteomes" id="UP000323930">
    <property type="component" value="Unassembled WGS sequence"/>
</dbReference>
<dbReference type="EMBL" id="VSDQ01000679">
    <property type="protein sequence ID" value="TYA75066.1"/>
    <property type="molecule type" value="Genomic_DNA"/>
</dbReference>
<dbReference type="OrthoDB" id="1450404at2"/>